<accession>A0AAN8N3I9</accession>
<dbReference type="Proteomes" id="UP001313282">
    <property type="component" value="Unassembled WGS sequence"/>
</dbReference>
<protein>
    <submittedName>
        <fullName evidence="1">Uncharacterized protein</fullName>
    </submittedName>
</protein>
<proteinExistence type="predicted"/>
<name>A0AAN8N3I9_9PEZI</name>
<sequence>MIFDGPYPSYSGSMGRVIHDALSPPSHGDIDELLSVSPSIHKTSFKLSRYIGTWLRSRPILKRLRSFGNQPENRSIAFDSSISIPLIAVNKIIKGLPEGDSSNSNLVQSTQNVENCFKPSEGGDPETETTCMSPCTGSSINSRECMDAQGAQMPPVIFPGEVRGLEAKAMGMYPRVGRHVERELRFKKRYLEIRDGVWDLAVGTFIPNAWPVDPGMKTTLSKPKVLRKWKG</sequence>
<comment type="caution">
    <text evidence="1">The sequence shown here is derived from an EMBL/GenBank/DDBJ whole genome shotgun (WGS) entry which is preliminary data.</text>
</comment>
<evidence type="ECO:0000313" key="1">
    <source>
        <dbReference type="EMBL" id="KAK6350420.1"/>
    </source>
</evidence>
<organism evidence="1 2">
    <name type="scientific">Orbilia javanica</name>
    <dbReference type="NCBI Taxonomy" id="47235"/>
    <lineage>
        <taxon>Eukaryota</taxon>
        <taxon>Fungi</taxon>
        <taxon>Dikarya</taxon>
        <taxon>Ascomycota</taxon>
        <taxon>Pezizomycotina</taxon>
        <taxon>Orbiliomycetes</taxon>
        <taxon>Orbiliales</taxon>
        <taxon>Orbiliaceae</taxon>
        <taxon>Orbilia</taxon>
    </lineage>
</organism>
<dbReference type="AlphaFoldDB" id="A0AAN8N3I9"/>
<gene>
    <name evidence="1" type="ORF">TWF718_003612</name>
</gene>
<evidence type="ECO:0000313" key="2">
    <source>
        <dbReference type="Proteomes" id="UP001313282"/>
    </source>
</evidence>
<keyword evidence="2" id="KW-1185">Reference proteome</keyword>
<reference evidence="1 2" key="1">
    <citation type="submission" date="2019-10" db="EMBL/GenBank/DDBJ databases">
        <authorList>
            <person name="Palmer J.M."/>
        </authorList>
    </citation>
    <scope>NUCLEOTIDE SEQUENCE [LARGE SCALE GENOMIC DNA]</scope>
    <source>
        <strain evidence="1 2">TWF718</strain>
    </source>
</reference>
<dbReference type="EMBL" id="JAVHNR010000002">
    <property type="protein sequence ID" value="KAK6350420.1"/>
    <property type="molecule type" value="Genomic_DNA"/>
</dbReference>